<dbReference type="InterPro" id="IPR006935">
    <property type="entry name" value="Helicase/UvrB_N"/>
</dbReference>
<evidence type="ECO:0000259" key="18">
    <source>
        <dbReference type="PROSITE" id="PS51194"/>
    </source>
</evidence>
<dbReference type="PROSITE" id="PS51194">
    <property type="entry name" value="HELICASE_CTER"/>
    <property type="match status" value="1"/>
</dbReference>
<evidence type="ECO:0000313" key="19">
    <source>
        <dbReference type="EMBL" id="WYZ22008.1"/>
    </source>
</evidence>
<dbReference type="Gene3D" id="6.10.140.240">
    <property type="match status" value="1"/>
</dbReference>
<dbReference type="Proteomes" id="UP001623852">
    <property type="component" value="Chromosome"/>
</dbReference>
<evidence type="ECO:0000256" key="15">
    <source>
        <dbReference type="SAM" id="Coils"/>
    </source>
</evidence>
<dbReference type="SUPFAM" id="SSF52540">
    <property type="entry name" value="P-loop containing nucleoside triphosphate hydrolases"/>
    <property type="match status" value="2"/>
</dbReference>
<reference evidence="19 20" key="1">
    <citation type="submission" date="2024-03" db="EMBL/GenBank/DDBJ databases">
        <title>Flavobacterium soyae.</title>
        <authorList>
            <person name="Zheng W."/>
        </authorList>
    </citation>
    <scope>NUCLEOTIDE SEQUENCE [LARGE SCALE GENOMIC DNA]</scope>
    <source>
        <strain evidence="19 20">55</strain>
    </source>
</reference>
<evidence type="ECO:0000256" key="10">
    <source>
        <dbReference type="ARBA" id="ARBA00023236"/>
    </source>
</evidence>
<evidence type="ECO:0000256" key="6">
    <source>
        <dbReference type="ARBA" id="ARBA00022769"/>
    </source>
</evidence>
<evidence type="ECO:0000256" key="11">
    <source>
        <dbReference type="ARBA" id="ARBA00026033"/>
    </source>
</evidence>
<evidence type="ECO:0000256" key="12">
    <source>
        <dbReference type="ARBA" id="ARBA00029504"/>
    </source>
</evidence>
<dbReference type="InterPro" id="IPR041471">
    <property type="entry name" value="UvrB_inter"/>
</dbReference>
<dbReference type="InterPro" id="IPR001943">
    <property type="entry name" value="UVR_dom"/>
</dbReference>
<keyword evidence="7 13" id="KW-0067">ATP-binding</keyword>
<dbReference type="Pfam" id="PF12344">
    <property type="entry name" value="UvrB"/>
    <property type="match status" value="1"/>
</dbReference>
<keyword evidence="9 13" id="KW-0234">DNA repair</keyword>
<organism evidence="19 20">
    <name type="scientific">Flavobacterium soyae</name>
    <dbReference type="NCBI Taxonomy" id="2903098"/>
    <lineage>
        <taxon>Bacteria</taxon>
        <taxon>Pseudomonadati</taxon>
        <taxon>Bacteroidota</taxon>
        <taxon>Flavobacteriia</taxon>
        <taxon>Flavobacteriales</taxon>
        <taxon>Flavobacteriaceae</taxon>
        <taxon>Flavobacterium</taxon>
    </lineage>
</organism>
<dbReference type="PANTHER" id="PTHR24029:SF0">
    <property type="entry name" value="UVRABC SYSTEM PROTEIN B"/>
    <property type="match status" value="1"/>
</dbReference>
<comment type="similarity">
    <text evidence="2 13 14">Belongs to the UvrB family.</text>
</comment>
<evidence type="ECO:0000256" key="9">
    <source>
        <dbReference type="ARBA" id="ARBA00023204"/>
    </source>
</evidence>
<keyword evidence="6 13" id="KW-0228">DNA excision</keyword>
<evidence type="ECO:0000256" key="2">
    <source>
        <dbReference type="ARBA" id="ARBA00008533"/>
    </source>
</evidence>
<feature type="domain" description="UVR" evidence="16">
    <location>
        <begin position="626"/>
        <end position="661"/>
    </location>
</feature>
<comment type="subunit">
    <text evidence="11 13 14">Forms a heterotetramer with UvrA during the search for lesions. Interacts with UvrC in an incision complex.</text>
</comment>
<dbReference type="EMBL" id="CP150845">
    <property type="protein sequence ID" value="WYZ22008.1"/>
    <property type="molecule type" value="Genomic_DNA"/>
</dbReference>
<comment type="domain">
    <text evidence="13">The beta-hairpin motif is involved in DNA binding.</text>
</comment>
<protein>
    <recommendedName>
        <fullName evidence="12 13">UvrABC system protein B</fullName>
        <shortName evidence="13">Protein UvrB</shortName>
    </recommendedName>
    <alternativeName>
        <fullName evidence="13">Excinuclease ABC subunit B</fullName>
    </alternativeName>
</protein>
<evidence type="ECO:0000256" key="7">
    <source>
        <dbReference type="ARBA" id="ARBA00022840"/>
    </source>
</evidence>
<dbReference type="Pfam" id="PF17757">
    <property type="entry name" value="UvrB_inter"/>
    <property type="match status" value="1"/>
</dbReference>
<comment type="subcellular location">
    <subcellularLocation>
        <location evidence="1 13 14">Cytoplasm</location>
    </subcellularLocation>
</comment>
<keyword evidence="19" id="KW-0378">Hydrolase</keyword>
<dbReference type="InterPro" id="IPR024759">
    <property type="entry name" value="UvrB_YAD/RRR_dom"/>
</dbReference>
<gene>
    <name evidence="13 19" type="primary">uvrB</name>
    <name evidence="19" type="ORF">AABD74_11200</name>
</gene>
<dbReference type="RefSeq" id="WP_406845582.1">
    <property type="nucleotide sequence ID" value="NZ_CP150845.1"/>
</dbReference>
<dbReference type="NCBIfam" id="TIGR00631">
    <property type="entry name" value="uvrb"/>
    <property type="match status" value="1"/>
</dbReference>
<dbReference type="CDD" id="cd17916">
    <property type="entry name" value="DEXHc_UvrB"/>
    <property type="match status" value="1"/>
</dbReference>
<dbReference type="SMART" id="SM00490">
    <property type="entry name" value="HELICc"/>
    <property type="match status" value="1"/>
</dbReference>
<dbReference type="SMART" id="SM00487">
    <property type="entry name" value="DEXDc"/>
    <property type="match status" value="1"/>
</dbReference>
<dbReference type="CDD" id="cd18790">
    <property type="entry name" value="SF2_C_UvrB"/>
    <property type="match status" value="1"/>
</dbReference>
<dbReference type="Pfam" id="PF04851">
    <property type="entry name" value="ResIII"/>
    <property type="match status" value="1"/>
</dbReference>
<feature type="domain" description="Helicase ATP-binding" evidence="17">
    <location>
        <begin position="24"/>
        <end position="161"/>
    </location>
</feature>
<evidence type="ECO:0000259" key="16">
    <source>
        <dbReference type="PROSITE" id="PS50151"/>
    </source>
</evidence>
<keyword evidence="20" id="KW-1185">Reference proteome</keyword>
<dbReference type="NCBIfam" id="NF003673">
    <property type="entry name" value="PRK05298.1"/>
    <property type="match status" value="1"/>
</dbReference>
<dbReference type="Pfam" id="PF02151">
    <property type="entry name" value="UVR"/>
    <property type="match status" value="1"/>
</dbReference>
<evidence type="ECO:0000256" key="14">
    <source>
        <dbReference type="RuleBase" id="RU003587"/>
    </source>
</evidence>
<keyword evidence="3 13" id="KW-0963">Cytoplasm</keyword>
<dbReference type="Pfam" id="PF00271">
    <property type="entry name" value="Helicase_C"/>
    <property type="match status" value="1"/>
</dbReference>
<dbReference type="GO" id="GO:0016787">
    <property type="term" value="F:hydrolase activity"/>
    <property type="evidence" value="ECO:0007669"/>
    <property type="project" value="UniProtKB-KW"/>
</dbReference>
<evidence type="ECO:0000313" key="20">
    <source>
        <dbReference type="Proteomes" id="UP001623852"/>
    </source>
</evidence>
<feature type="coiled-coil region" evidence="15">
    <location>
        <begin position="622"/>
        <end position="649"/>
    </location>
</feature>
<keyword evidence="10 13" id="KW-0742">SOS response</keyword>
<dbReference type="InterPro" id="IPR001650">
    <property type="entry name" value="Helicase_C-like"/>
</dbReference>
<dbReference type="InterPro" id="IPR036876">
    <property type="entry name" value="UVR_dom_sf"/>
</dbReference>
<dbReference type="InterPro" id="IPR004807">
    <property type="entry name" value="UvrB"/>
</dbReference>
<accession>A0ABZ2UKY8</accession>
<keyword evidence="8 13" id="KW-0267">Excision nuclease</keyword>
<keyword evidence="15" id="KW-0175">Coiled coil</keyword>
<dbReference type="PROSITE" id="PS51192">
    <property type="entry name" value="HELICASE_ATP_BIND_1"/>
    <property type="match status" value="1"/>
</dbReference>
<evidence type="ECO:0000256" key="8">
    <source>
        <dbReference type="ARBA" id="ARBA00022881"/>
    </source>
</evidence>
<evidence type="ECO:0000256" key="4">
    <source>
        <dbReference type="ARBA" id="ARBA00022741"/>
    </source>
</evidence>
<sequence>MSFQVASEYSPKGDQPQAIQKLAQGVIDGEKYQTLLGVTGSGKTFTVANVIQEVQRPTLVLAHNKTLAAQLYSEFKQFFPNNAVEYFVSYYDYYQPEAFMPVTGVFIEKDLSINEELEKMRLSTTSSLLSGRRDVLVVASVSCLYGIGNPVEFKKNVIEITRDQVISRTKLLHSLVQSLYARTEADFNPGTFRIKGDTVEIYPSYADDAYRVHFFGDEIEEIESFDAKTSQVIEKFKRLTIYPANMFVTSPEVLQGAIWEIQQDLVKQVDYFKEIGKHLEAKRLEERTNFDLEMIRELGYCSGIENYSRYLDGRQAGTRPFCLLDYFPSDFLMVVDESHVTVSQVHAMYGGDCSRKENLVEYGFRLPAAMDNRPLKFEEFEALQNQVIYVSATPADYELQKSDGIYVEQIIRPTGLLDPVIEVRPSLNQIDDLIEEIQVRCELEERVLVTTLTKRMAEELAKYLTKVSIRCRYIHSEVDTLERIEIMQDLRKGIFDVLIGVNLLREGLDLPEVSLVAILDADKEGFLRNYRSLTQTIGRAARNLNGKAIMYADKVTASMQRTIDETNYRRTKQINFNVENNIIPQALNKKIESAFTKNPLVEYELGHTLSVAAEPETAYMSKADLEKMIREKRKSMEKAAKELDFMQAAKLRDDIKKLQEQLP</sequence>
<dbReference type="InterPro" id="IPR014001">
    <property type="entry name" value="Helicase_ATP-bd"/>
</dbReference>
<name>A0ABZ2UKY8_9FLAO</name>
<dbReference type="PANTHER" id="PTHR24029">
    <property type="entry name" value="UVRABC SYSTEM PROTEIN B"/>
    <property type="match status" value="1"/>
</dbReference>
<evidence type="ECO:0000256" key="3">
    <source>
        <dbReference type="ARBA" id="ARBA00022490"/>
    </source>
</evidence>
<dbReference type="Gene3D" id="3.40.50.300">
    <property type="entry name" value="P-loop containing nucleotide triphosphate hydrolases"/>
    <property type="match status" value="3"/>
</dbReference>
<keyword evidence="5 13" id="KW-0227">DNA damage</keyword>
<comment type="function">
    <text evidence="13">The UvrABC repair system catalyzes the recognition and processing of DNA lesions. A damage recognition complex composed of 2 UvrA and 2 UvrB subunits scans DNA for abnormalities. Upon binding of the UvrA(2)B(2) complex to a putative damaged site, the DNA wraps around one UvrB monomer. DNA wrap is dependent on ATP binding by UvrB and probably causes local melting of the DNA helix, facilitating insertion of UvrB beta-hairpin between the DNA strands. Then UvrB probes one DNA strand for the presence of a lesion. If a lesion is found the UvrA subunits dissociate and the UvrB-DNA preincision complex is formed. This complex is subsequently bound by UvrC and the second UvrB is released. If no lesion is found, the DNA wraps around the other UvrB subunit that will check the other stand for damage.</text>
</comment>
<feature type="binding site" evidence="13">
    <location>
        <begin position="37"/>
        <end position="44"/>
    </location>
    <ligand>
        <name>ATP</name>
        <dbReference type="ChEBI" id="CHEBI:30616"/>
    </ligand>
</feature>
<evidence type="ECO:0000256" key="5">
    <source>
        <dbReference type="ARBA" id="ARBA00022763"/>
    </source>
</evidence>
<feature type="domain" description="Helicase C-terminal" evidence="18">
    <location>
        <begin position="429"/>
        <end position="591"/>
    </location>
</feature>
<keyword evidence="4 13" id="KW-0547">Nucleotide-binding</keyword>
<dbReference type="SUPFAM" id="SSF46600">
    <property type="entry name" value="C-terminal UvrC-binding domain of UvrB"/>
    <property type="match status" value="1"/>
</dbReference>
<evidence type="ECO:0000259" key="17">
    <source>
        <dbReference type="PROSITE" id="PS51192"/>
    </source>
</evidence>
<dbReference type="InterPro" id="IPR027417">
    <property type="entry name" value="P-loop_NTPase"/>
</dbReference>
<feature type="short sequence motif" description="Beta-hairpin" evidence="13">
    <location>
        <begin position="90"/>
        <end position="113"/>
    </location>
</feature>
<evidence type="ECO:0000256" key="1">
    <source>
        <dbReference type="ARBA" id="ARBA00004496"/>
    </source>
</evidence>
<dbReference type="PROSITE" id="PS50151">
    <property type="entry name" value="UVR"/>
    <property type="match status" value="1"/>
</dbReference>
<dbReference type="Gene3D" id="4.10.860.10">
    <property type="entry name" value="UVR domain"/>
    <property type="match status" value="1"/>
</dbReference>
<proteinExistence type="inferred from homology"/>
<dbReference type="HAMAP" id="MF_00204">
    <property type="entry name" value="UvrB"/>
    <property type="match status" value="1"/>
</dbReference>
<evidence type="ECO:0000256" key="13">
    <source>
        <dbReference type="HAMAP-Rule" id="MF_00204"/>
    </source>
</evidence>